<dbReference type="EMBL" id="FNHI01000034">
    <property type="protein sequence ID" value="SDN70032.1"/>
    <property type="molecule type" value="Genomic_DNA"/>
</dbReference>
<accession>A0A1H0DIP9</accession>
<gene>
    <name evidence="1" type="ORF">SAMN05444921_13420</name>
</gene>
<organism evidence="1 2">
    <name type="scientific">Streptomyces wuyuanensis</name>
    <dbReference type="NCBI Taxonomy" id="1196353"/>
    <lineage>
        <taxon>Bacteria</taxon>
        <taxon>Bacillati</taxon>
        <taxon>Actinomycetota</taxon>
        <taxon>Actinomycetes</taxon>
        <taxon>Kitasatosporales</taxon>
        <taxon>Streptomycetaceae</taxon>
        <taxon>Streptomyces</taxon>
    </lineage>
</organism>
<keyword evidence="2" id="KW-1185">Reference proteome</keyword>
<dbReference type="AlphaFoldDB" id="A0A1H0DIP9"/>
<proteinExistence type="predicted"/>
<dbReference type="Proteomes" id="UP000199063">
    <property type="component" value="Unassembled WGS sequence"/>
</dbReference>
<evidence type="ECO:0000313" key="2">
    <source>
        <dbReference type="Proteomes" id="UP000199063"/>
    </source>
</evidence>
<evidence type="ECO:0000313" key="1">
    <source>
        <dbReference type="EMBL" id="SDN70032.1"/>
    </source>
</evidence>
<sequence length="145" mass="15504">MGPRVGLAAVARQIGGLPHRLPAYRGADGLPVIVPVAVPGHDAARLRLDVAPGLLPPGGRRAGFLAQAFRPQRVRLGMRTLTGRLTVTDEDSRYAPHTSTGLAAPPYKTFLTASKRLLAQYELRRTRRDGTAARAQALAAHSPMD</sequence>
<protein>
    <submittedName>
        <fullName evidence="1">Uncharacterized protein</fullName>
    </submittedName>
</protein>
<name>A0A1H0DIP9_9ACTN</name>
<reference evidence="2" key="1">
    <citation type="submission" date="2016-10" db="EMBL/GenBank/DDBJ databases">
        <authorList>
            <person name="Varghese N."/>
            <person name="Submissions S."/>
        </authorList>
    </citation>
    <scope>NUCLEOTIDE SEQUENCE [LARGE SCALE GENOMIC DNA]</scope>
    <source>
        <strain evidence="2">CGMCC 4.7042</strain>
    </source>
</reference>
<dbReference type="STRING" id="1196353.SAMN05444921_13420"/>
<dbReference type="OrthoDB" id="4544894at2"/>